<feature type="domain" description="Cytochrome c" evidence="9">
    <location>
        <begin position="249"/>
        <end position="369"/>
    </location>
</feature>
<dbReference type="InterPro" id="IPR004852">
    <property type="entry name" value="Di-haem_cyt_c_peroxidsae"/>
</dbReference>
<organism evidence="10 11">
    <name type="scientific">Pseudobythopirellula maris</name>
    <dbReference type="NCBI Taxonomy" id="2527991"/>
    <lineage>
        <taxon>Bacteria</taxon>
        <taxon>Pseudomonadati</taxon>
        <taxon>Planctomycetota</taxon>
        <taxon>Planctomycetia</taxon>
        <taxon>Pirellulales</taxon>
        <taxon>Lacipirellulaceae</taxon>
        <taxon>Pseudobythopirellula</taxon>
    </lineage>
</organism>
<feature type="chain" id="PRO_5022811690" evidence="8">
    <location>
        <begin position="43"/>
        <end position="477"/>
    </location>
</feature>
<keyword evidence="5 10" id="KW-0560">Oxidoreductase</keyword>
<dbReference type="GO" id="GO:0030313">
    <property type="term" value="C:cell envelope"/>
    <property type="evidence" value="ECO:0007669"/>
    <property type="project" value="UniProtKB-SubCell"/>
</dbReference>
<evidence type="ECO:0000313" key="10">
    <source>
        <dbReference type="EMBL" id="TWT90539.1"/>
    </source>
</evidence>
<dbReference type="PANTHER" id="PTHR30600:SF10">
    <property type="entry name" value="BLL6722 PROTEIN"/>
    <property type="match status" value="1"/>
</dbReference>
<dbReference type="InterPro" id="IPR036909">
    <property type="entry name" value="Cyt_c-like_dom_sf"/>
</dbReference>
<comment type="caution">
    <text evidence="10">The sequence shown here is derived from an EMBL/GenBank/DDBJ whole genome shotgun (WGS) entry which is preliminary data.</text>
</comment>
<evidence type="ECO:0000256" key="3">
    <source>
        <dbReference type="ARBA" id="ARBA00022723"/>
    </source>
</evidence>
<dbReference type="GO" id="GO:0004130">
    <property type="term" value="F:cytochrome-c peroxidase activity"/>
    <property type="evidence" value="ECO:0007669"/>
    <property type="project" value="UniProtKB-EC"/>
</dbReference>
<protein>
    <submittedName>
        <fullName evidence="10">Cytochrome c551 peroxidase</fullName>
        <ecNumber evidence="10">1.11.1.5</ecNumber>
    </submittedName>
</protein>
<accession>A0A5C5ZSQ5</accession>
<dbReference type="GO" id="GO:0046872">
    <property type="term" value="F:metal ion binding"/>
    <property type="evidence" value="ECO:0007669"/>
    <property type="project" value="UniProtKB-KW"/>
</dbReference>
<dbReference type="AlphaFoldDB" id="A0A5C5ZSQ5"/>
<evidence type="ECO:0000256" key="4">
    <source>
        <dbReference type="ARBA" id="ARBA00022729"/>
    </source>
</evidence>
<dbReference type="GO" id="GO:0009055">
    <property type="term" value="F:electron transfer activity"/>
    <property type="evidence" value="ECO:0007669"/>
    <property type="project" value="InterPro"/>
</dbReference>
<keyword evidence="4 8" id="KW-0732">Signal</keyword>
<keyword evidence="6 7" id="KW-0408">Iron</keyword>
<keyword evidence="11" id="KW-1185">Reference proteome</keyword>
<dbReference type="InterPro" id="IPR009056">
    <property type="entry name" value="Cyt_c-like_dom"/>
</dbReference>
<sequence precursor="true">MTPHPARLVSRCARALAFRSQRLLLATPLFAGTLALSSPAMAGPGVPALPSIDADYVGYAVTDLPDHFATGPVAATNNTPLDNPITNAGATLGRVLFYDARLSHDNGTACASCHQQATAFDDPNQFSEGFEGGLTGRHSTPLSNTAYYANGRAFWDERAASLEEQALMPIQDPVEMGTDLNQLRGELAATDFYPKLFLDAFGSTEVTDEKIGKAIAQFVRSMVSYQSKYDQAVEAGTSAEPDFESVFTAQELRGMEIFHGESKCSQCHTTHAQVGDRARNIGLDADNSADEGAGDGKFKTMSLRNVAVRERFMHDGRFSTLEEVIEFYNSGVQANPNLDNKLTKNGEPLRLNLSESDKAALVAFLGTLTDNTFLTSELFANPFVALAGDYDGDGLVNTDDYDLWATLYGQGDDLRADGNEDGIVNAADFTVWRDNLGASWEDFASAFATAVPEPATALTVVFGALLAASPRRRRHGR</sequence>
<reference evidence="10 11" key="1">
    <citation type="submission" date="2019-02" db="EMBL/GenBank/DDBJ databases">
        <title>Deep-cultivation of Planctomycetes and their phenomic and genomic characterization uncovers novel biology.</title>
        <authorList>
            <person name="Wiegand S."/>
            <person name="Jogler M."/>
            <person name="Boedeker C."/>
            <person name="Pinto D."/>
            <person name="Vollmers J."/>
            <person name="Rivas-Marin E."/>
            <person name="Kohn T."/>
            <person name="Peeters S.H."/>
            <person name="Heuer A."/>
            <person name="Rast P."/>
            <person name="Oberbeckmann S."/>
            <person name="Bunk B."/>
            <person name="Jeske O."/>
            <person name="Meyerdierks A."/>
            <person name="Storesund J.E."/>
            <person name="Kallscheuer N."/>
            <person name="Luecker S."/>
            <person name="Lage O.M."/>
            <person name="Pohl T."/>
            <person name="Merkel B.J."/>
            <person name="Hornburger P."/>
            <person name="Mueller R.-W."/>
            <person name="Bruemmer F."/>
            <person name="Labrenz M."/>
            <person name="Spormann A.M."/>
            <person name="Op Den Camp H."/>
            <person name="Overmann J."/>
            <person name="Amann R."/>
            <person name="Jetten M.S.M."/>
            <person name="Mascher T."/>
            <person name="Medema M.H."/>
            <person name="Devos D.P."/>
            <person name="Kaster A.-K."/>
            <person name="Ovreas L."/>
            <person name="Rohde M."/>
            <person name="Galperin M.Y."/>
            <person name="Jogler C."/>
        </authorList>
    </citation>
    <scope>NUCLEOTIDE SEQUENCE [LARGE SCALE GENOMIC DNA]</scope>
    <source>
        <strain evidence="10 11">Mal64</strain>
    </source>
</reference>
<keyword evidence="2 7" id="KW-0349">Heme</keyword>
<dbReference type="SUPFAM" id="SSF46626">
    <property type="entry name" value="Cytochrome c"/>
    <property type="match status" value="2"/>
</dbReference>
<dbReference type="Proteomes" id="UP000315440">
    <property type="component" value="Unassembled WGS sequence"/>
</dbReference>
<keyword evidence="3 7" id="KW-0479">Metal-binding</keyword>
<evidence type="ECO:0000259" key="9">
    <source>
        <dbReference type="PROSITE" id="PS51007"/>
    </source>
</evidence>
<dbReference type="Gene3D" id="1.10.1330.10">
    <property type="entry name" value="Dockerin domain"/>
    <property type="match status" value="1"/>
</dbReference>
<dbReference type="Pfam" id="PF03150">
    <property type="entry name" value="CCP_MauG"/>
    <property type="match status" value="1"/>
</dbReference>
<evidence type="ECO:0000313" key="11">
    <source>
        <dbReference type="Proteomes" id="UP000315440"/>
    </source>
</evidence>
<keyword evidence="10" id="KW-0575">Peroxidase</keyword>
<dbReference type="SUPFAM" id="SSF63446">
    <property type="entry name" value="Type I dockerin domain"/>
    <property type="match status" value="1"/>
</dbReference>
<dbReference type="InterPro" id="IPR018247">
    <property type="entry name" value="EF_Hand_1_Ca_BS"/>
</dbReference>
<dbReference type="PANTHER" id="PTHR30600">
    <property type="entry name" value="CYTOCHROME C PEROXIDASE-RELATED"/>
    <property type="match status" value="1"/>
</dbReference>
<dbReference type="GO" id="GO:0020037">
    <property type="term" value="F:heme binding"/>
    <property type="evidence" value="ECO:0007669"/>
    <property type="project" value="InterPro"/>
</dbReference>
<dbReference type="EMBL" id="SJPQ01000001">
    <property type="protein sequence ID" value="TWT90539.1"/>
    <property type="molecule type" value="Genomic_DNA"/>
</dbReference>
<evidence type="ECO:0000256" key="8">
    <source>
        <dbReference type="SAM" id="SignalP"/>
    </source>
</evidence>
<gene>
    <name evidence="10" type="primary">ccp_3</name>
    <name evidence="10" type="ORF">Mal64_09310</name>
</gene>
<dbReference type="InterPro" id="IPR036439">
    <property type="entry name" value="Dockerin_dom_sf"/>
</dbReference>
<evidence type="ECO:0000256" key="1">
    <source>
        <dbReference type="ARBA" id="ARBA00004196"/>
    </source>
</evidence>
<evidence type="ECO:0000256" key="2">
    <source>
        <dbReference type="ARBA" id="ARBA00022617"/>
    </source>
</evidence>
<dbReference type="OrthoDB" id="9772811at2"/>
<dbReference type="InterPro" id="IPR051395">
    <property type="entry name" value="Cytochrome_c_Peroxidase/MauG"/>
</dbReference>
<dbReference type="PROSITE" id="PS51007">
    <property type="entry name" value="CYTC"/>
    <property type="match status" value="1"/>
</dbReference>
<dbReference type="EC" id="1.11.1.5" evidence="10"/>
<feature type="signal peptide" evidence="8">
    <location>
        <begin position="1"/>
        <end position="42"/>
    </location>
</feature>
<evidence type="ECO:0000256" key="7">
    <source>
        <dbReference type="PROSITE-ProRule" id="PRU00433"/>
    </source>
</evidence>
<name>A0A5C5ZSQ5_9BACT</name>
<evidence type="ECO:0000256" key="6">
    <source>
        <dbReference type="ARBA" id="ARBA00023004"/>
    </source>
</evidence>
<dbReference type="Gene3D" id="1.10.760.10">
    <property type="entry name" value="Cytochrome c-like domain"/>
    <property type="match status" value="2"/>
</dbReference>
<comment type="subcellular location">
    <subcellularLocation>
        <location evidence="1">Cell envelope</location>
    </subcellularLocation>
</comment>
<proteinExistence type="predicted"/>
<dbReference type="GO" id="GO:0000272">
    <property type="term" value="P:polysaccharide catabolic process"/>
    <property type="evidence" value="ECO:0007669"/>
    <property type="project" value="InterPro"/>
</dbReference>
<evidence type="ECO:0000256" key="5">
    <source>
        <dbReference type="ARBA" id="ARBA00023002"/>
    </source>
</evidence>
<dbReference type="PROSITE" id="PS00018">
    <property type="entry name" value="EF_HAND_1"/>
    <property type="match status" value="2"/>
</dbReference>